<protein>
    <submittedName>
        <fullName evidence="1">Uncharacterized protein</fullName>
    </submittedName>
</protein>
<name>A0A139SUJ6_9GAMM</name>
<evidence type="ECO:0000313" key="1">
    <source>
        <dbReference type="EMBL" id="KXU38263.1"/>
    </source>
</evidence>
<dbReference type="Proteomes" id="UP000072660">
    <property type="component" value="Unassembled WGS sequence"/>
</dbReference>
<keyword evidence="2" id="KW-1185">Reference proteome</keyword>
<dbReference type="OrthoDB" id="8527745at2"/>
<organism evidence="1 2">
    <name type="scientific">Ventosimonas gracilis</name>
    <dbReference type="NCBI Taxonomy" id="1680762"/>
    <lineage>
        <taxon>Bacteria</taxon>
        <taxon>Pseudomonadati</taxon>
        <taxon>Pseudomonadota</taxon>
        <taxon>Gammaproteobacteria</taxon>
        <taxon>Pseudomonadales</taxon>
        <taxon>Ventosimonadaceae</taxon>
        <taxon>Ventosimonas</taxon>
    </lineage>
</organism>
<accession>A0A139SUJ6</accession>
<sequence length="59" mass="6602">MTTAYELEHGNERLRKLIEFALREGWQVRRTLDGRLIFTKGSANIYTGATPVAQGNGHG</sequence>
<dbReference type="AlphaFoldDB" id="A0A139SUJ6"/>
<reference evidence="1 2" key="1">
    <citation type="submission" date="2016-02" db="EMBL/GenBank/DDBJ databases">
        <authorList>
            <person name="Wen L."/>
            <person name="He K."/>
            <person name="Yang H."/>
        </authorList>
    </citation>
    <scope>NUCLEOTIDE SEQUENCE [LARGE SCALE GENOMIC DNA]</scope>
    <source>
        <strain evidence="1 2">CV58</strain>
    </source>
</reference>
<comment type="caution">
    <text evidence="1">The sequence shown here is derived from an EMBL/GenBank/DDBJ whole genome shotgun (WGS) entry which is preliminary data.</text>
</comment>
<dbReference type="RefSeq" id="WP_068389861.1">
    <property type="nucleotide sequence ID" value="NZ_LSZO01000145.1"/>
</dbReference>
<evidence type="ECO:0000313" key="2">
    <source>
        <dbReference type="Proteomes" id="UP000072660"/>
    </source>
</evidence>
<proteinExistence type="predicted"/>
<gene>
    <name evidence="1" type="ORF">AXE65_02030</name>
</gene>
<dbReference type="EMBL" id="LSZO01000145">
    <property type="protein sequence ID" value="KXU38263.1"/>
    <property type="molecule type" value="Genomic_DNA"/>
</dbReference>